<evidence type="ECO:0000256" key="1">
    <source>
        <dbReference type="SAM" id="SignalP"/>
    </source>
</evidence>
<evidence type="ECO:0000313" key="3">
    <source>
        <dbReference type="EMBL" id="PWF21816.1"/>
    </source>
</evidence>
<feature type="chain" id="PRO_5016161730" description="Fe/B12 periplasmic-binding domain-containing protein" evidence="1">
    <location>
        <begin position="36"/>
        <end position="362"/>
    </location>
</feature>
<keyword evidence="4" id="KW-1185">Reference proteome</keyword>
<evidence type="ECO:0000259" key="2">
    <source>
        <dbReference type="PROSITE" id="PS50983"/>
    </source>
</evidence>
<evidence type="ECO:0000313" key="4">
    <source>
        <dbReference type="Proteomes" id="UP000245212"/>
    </source>
</evidence>
<sequence>MHGQQTQHTTMHRRSFLSAAASGLLLQTFAPRLLAAPVEPLIAVQFGQFPPGDQVRRIASAGPLADVMLISLVPDKLLGISTHNIPESRKKFFPESVRHLPNTGRLAGRGTTFPMESLLALQPDLILDLGNTSDTYTSTAERVFQQTGIPYLVMSGRLDASGEQLRTLGEMLGAAERGQTLGRFADRILADARRLREQTAAHPVRVFFGRSADGLETGLSGSIHAEVIDTVGGYNVAAAAGKELLARVSMEQLIQWDPDVILTQDANYFERLRHDPLWKDLRAVQTGRIYLAPTMPFGWLDHPPGINRLLGILWCTHVFHPEVLPLARYEAAVAEYFELFYGYRLAPGELATLDHRAALTGG</sequence>
<dbReference type="Proteomes" id="UP000245212">
    <property type="component" value="Unassembled WGS sequence"/>
</dbReference>
<feature type="signal peptide" evidence="1">
    <location>
        <begin position="1"/>
        <end position="35"/>
    </location>
</feature>
<dbReference type="Pfam" id="PF01497">
    <property type="entry name" value="Peripla_BP_2"/>
    <property type="match status" value="1"/>
</dbReference>
<dbReference type="Gene3D" id="1.20.58.2180">
    <property type="match status" value="1"/>
</dbReference>
<gene>
    <name evidence="3" type="ORF">DD235_13515</name>
</gene>
<dbReference type="AlphaFoldDB" id="A0A2V1JUQ3"/>
<comment type="caution">
    <text evidence="3">The sequence shown here is derived from an EMBL/GenBank/DDBJ whole genome shotgun (WGS) entry which is preliminary data.</text>
</comment>
<dbReference type="Gene3D" id="3.40.50.1980">
    <property type="entry name" value="Nitrogenase molybdenum iron protein domain"/>
    <property type="match status" value="2"/>
</dbReference>
<name>A0A2V1JUQ3_9BURK</name>
<keyword evidence="1" id="KW-0732">Signal</keyword>
<dbReference type="InterPro" id="IPR050902">
    <property type="entry name" value="ABC_Transporter_SBP"/>
</dbReference>
<dbReference type="PANTHER" id="PTHR30535:SF34">
    <property type="entry name" value="MOLYBDATE-BINDING PROTEIN MOLA"/>
    <property type="match status" value="1"/>
</dbReference>
<accession>A0A2V1JUQ3</accession>
<dbReference type="CDD" id="cd01147">
    <property type="entry name" value="HemV-2"/>
    <property type="match status" value="1"/>
</dbReference>
<feature type="domain" description="Fe/B12 periplasmic-binding" evidence="2">
    <location>
        <begin position="57"/>
        <end position="323"/>
    </location>
</feature>
<reference evidence="4" key="1">
    <citation type="submission" date="2018-05" db="EMBL/GenBank/DDBJ databases">
        <authorList>
            <person name="Li Y."/>
        </authorList>
    </citation>
    <scope>NUCLEOTIDE SEQUENCE [LARGE SCALE GENOMIC DNA]</scope>
    <source>
        <strain evidence="4">3d-2-2</strain>
    </source>
</reference>
<proteinExistence type="predicted"/>
<protein>
    <recommendedName>
        <fullName evidence="2">Fe/B12 periplasmic-binding domain-containing protein</fullName>
    </recommendedName>
</protein>
<dbReference type="InterPro" id="IPR002491">
    <property type="entry name" value="ABC_transptr_periplasmic_BD"/>
</dbReference>
<dbReference type="GO" id="GO:0071281">
    <property type="term" value="P:cellular response to iron ion"/>
    <property type="evidence" value="ECO:0007669"/>
    <property type="project" value="TreeGrafter"/>
</dbReference>
<dbReference type="SUPFAM" id="SSF53807">
    <property type="entry name" value="Helical backbone' metal receptor"/>
    <property type="match status" value="1"/>
</dbReference>
<dbReference type="PROSITE" id="PS50983">
    <property type="entry name" value="FE_B12_PBP"/>
    <property type="match status" value="1"/>
</dbReference>
<dbReference type="EMBL" id="QETA01000006">
    <property type="protein sequence ID" value="PWF21816.1"/>
    <property type="molecule type" value="Genomic_DNA"/>
</dbReference>
<organism evidence="3 4">
    <name type="scientific">Corticimicrobacter populi</name>
    <dbReference type="NCBI Taxonomy" id="2175229"/>
    <lineage>
        <taxon>Bacteria</taxon>
        <taxon>Pseudomonadati</taxon>
        <taxon>Pseudomonadota</taxon>
        <taxon>Betaproteobacteria</taxon>
        <taxon>Burkholderiales</taxon>
        <taxon>Alcaligenaceae</taxon>
        <taxon>Corticimicrobacter</taxon>
    </lineage>
</organism>
<dbReference type="PANTHER" id="PTHR30535">
    <property type="entry name" value="VITAMIN B12-BINDING PROTEIN"/>
    <property type="match status" value="1"/>
</dbReference>